<dbReference type="GO" id="GO:0006511">
    <property type="term" value="P:ubiquitin-dependent protein catabolic process"/>
    <property type="evidence" value="ECO:0007669"/>
    <property type="project" value="TreeGrafter"/>
</dbReference>
<keyword evidence="3" id="KW-1133">Transmembrane helix</keyword>
<dbReference type="AlphaFoldDB" id="A0AB34JN76"/>
<reference evidence="5 6" key="1">
    <citation type="journal article" date="2024" name="Science">
        <title>Giant polyketide synthase enzymes in the biosynthesis of giant marine polyether toxins.</title>
        <authorList>
            <person name="Fallon T.R."/>
            <person name="Shende V.V."/>
            <person name="Wierzbicki I.H."/>
            <person name="Pendleton A.L."/>
            <person name="Watervoot N.F."/>
            <person name="Auber R.P."/>
            <person name="Gonzalez D.J."/>
            <person name="Wisecaver J.H."/>
            <person name="Moore B.S."/>
        </authorList>
    </citation>
    <scope>NUCLEOTIDE SEQUENCE [LARGE SCALE GENOMIC DNA]</scope>
    <source>
        <strain evidence="5 6">12B1</strain>
    </source>
</reference>
<dbReference type="InterPro" id="IPR051826">
    <property type="entry name" value="E3_ubiquitin-ligase_domain"/>
</dbReference>
<keyword evidence="1" id="KW-0862">Zinc</keyword>
<keyword evidence="6" id="KW-1185">Reference proteome</keyword>
<dbReference type="SUPFAM" id="SSF57850">
    <property type="entry name" value="RING/U-box"/>
    <property type="match status" value="1"/>
</dbReference>
<evidence type="ECO:0000256" key="3">
    <source>
        <dbReference type="SAM" id="Phobius"/>
    </source>
</evidence>
<feature type="region of interest" description="Disordered" evidence="2">
    <location>
        <begin position="1"/>
        <end position="46"/>
    </location>
</feature>
<protein>
    <recommendedName>
        <fullName evidence="4">RING-type domain-containing protein</fullName>
    </recommendedName>
</protein>
<dbReference type="EMBL" id="JBGBPQ010000006">
    <property type="protein sequence ID" value="KAL1522866.1"/>
    <property type="molecule type" value="Genomic_DNA"/>
</dbReference>
<keyword evidence="1" id="KW-0863">Zinc-finger</keyword>
<sequence>MFRAERHRDNFGSTSSASSSPDGFSSWGPTVASPSPPPPPPTMPQHGFLDVNPMSMIFYIGICSIVSFMIWRRRMRIQRARVFTMSHAARTTTHNLRASETAAAQRTVDSLATTIVPYPKDTSAAAPGCQAAEKDCAVCLEPFEPGAVLRLLPCLHSFHQQCIDKWLLNRPRGLDGNLPAMSCPLCKHDPRIALPPAATKRRADGDPLAPA</sequence>
<keyword evidence="3" id="KW-0812">Transmembrane</keyword>
<evidence type="ECO:0000256" key="1">
    <source>
        <dbReference type="PROSITE-ProRule" id="PRU00175"/>
    </source>
</evidence>
<dbReference type="Pfam" id="PF13639">
    <property type="entry name" value="zf-RING_2"/>
    <property type="match status" value="1"/>
</dbReference>
<evidence type="ECO:0000259" key="4">
    <source>
        <dbReference type="PROSITE" id="PS50089"/>
    </source>
</evidence>
<dbReference type="InterPro" id="IPR013083">
    <property type="entry name" value="Znf_RING/FYVE/PHD"/>
</dbReference>
<dbReference type="Proteomes" id="UP001515480">
    <property type="component" value="Unassembled WGS sequence"/>
</dbReference>
<feature type="compositionally biased region" description="Basic and acidic residues" evidence="2">
    <location>
        <begin position="1"/>
        <end position="10"/>
    </location>
</feature>
<dbReference type="GO" id="GO:0061630">
    <property type="term" value="F:ubiquitin protein ligase activity"/>
    <property type="evidence" value="ECO:0007669"/>
    <property type="project" value="TreeGrafter"/>
</dbReference>
<comment type="caution">
    <text evidence="5">The sequence shown here is derived from an EMBL/GenBank/DDBJ whole genome shotgun (WGS) entry which is preliminary data.</text>
</comment>
<evidence type="ECO:0000313" key="5">
    <source>
        <dbReference type="EMBL" id="KAL1522866.1"/>
    </source>
</evidence>
<evidence type="ECO:0000313" key="6">
    <source>
        <dbReference type="Proteomes" id="UP001515480"/>
    </source>
</evidence>
<name>A0AB34JN76_PRYPA</name>
<proteinExistence type="predicted"/>
<evidence type="ECO:0000256" key="2">
    <source>
        <dbReference type="SAM" id="MobiDB-lite"/>
    </source>
</evidence>
<keyword evidence="1" id="KW-0479">Metal-binding</keyword>
<dbReference type="InterPro" id="IPR001841">
    <property type="entry name" value="Znf_RING"/>
</dbReference>
<feature type="compositionally biased region" description="Low complexity" evidence="2">
    <location>
        <begin position="13"/>
        <end position="26"/>
    </location>
</feature>
<dbReference type="PROSITE" id="PS50089">
    <property type="entry name" value="ZF_RING_2"/>
    <property type="match status" value="1"/>
</dbReference>
<organism evidence="5 6">
    <name type="scientific">Prymnesium parvum</name>
    <name type="common">Toxic golden alga</name>
    <dbReference type="NCBI Taxonomy" id="97485"/>
    <lineage>
        <taxon>Eukaryota</taxon>
        <taxon>Haptista</taxon>
        <taxon>Haptophyta</taxon>
        <taxon>Prymnesiophyceae</taxon>
        <taxon>Prymnesiales</taxon>
        <taxon>Prymnesiaceae</taxon>
        <taxon>Prymnesium</taxon>
    </lineage>
</organism>
<dbReference type="Gene3D" id="3.30.40.10">
    <property type="entry name" value="Zinc/RING finger domain, C3HC4 (zinc finger)"/>
    <property type="match status" value="1"/>
</dbReference>
<accession>A0AB34JN76</accession>
<dbReference type="PANTHER" id="PTHR22765:SF434">
    <property type="entry name" value="GB|AAD18119.1-RELATED"/>
    <property type="match status" value="1"/>
</dbReference>
<dbReference type="PANTHER" id="PTHR22765">
    <property type="entry name" value="RING FINGER AND PROTEASE ASSOCIATED DOMAIN-CONTAINING"/>
    <property type="match status" value="1"/>
</dbReference>
<dbReference type="GO" id="GO:0008270">
    <property type="term" value="F:zinc ion binding"/>
    <property type="evidence" value="ECO:0007669"/>
    <property type="project" value="UniProtKB-KW"/>
</dbReference>
<dbReference type="SMART" id="SM00184">
    <property type="entry name" value="RING"/>
    <property type="match status" value="1"/>
</dbReference>
<feature type="transmembrane region" description="Helical" evidence="3">
    <location>
        <begin position="53"/>
        <end position="71"/>
    </location>
</feature>
<feature type="compositionally biased region" description="Pro residues" evidence="2">
    <location>
        <begin position="34"/>
        <end position="43"/>
    </location>
</feature>
<gene>
    <name evidence="5" type="ORF">AB1Y20_017831</name>
</gene>
<keyword evidence="3" id="KW-0472">Membrane</keyword>
<feature type="domain" description="RING-type" evidence="4">
    <location>
        <begin position="136"/>
        <end position="187"/>
    </location>
</feature>